<evidence type="ECO:0000313" key="1">
    <source>
        <dbReference type="EMBL" id="KAJ2972889.1"/>
    </source>
</evidence>
<sequence length="272" mass="31413">MEAPKAVSRLILDIITEFSLNKFDDSTERIIAGTPSFLNVIDKFVTAHQEVQTCLPSFPFKSANKEYKVLGSLPDKAEELALDRLNTMCRRIRAVYPPGARVTIISDGMTYNDLLSISDRETWQYGEALRRMSHAKGFNYISFARIHDLVDCDLPEKLREITYVANCTNMRRILLNEHGRSDLDMDKEIVNNPDTKLTYLGYRRFLESDLKHIYPPDKDRTNRAYKRDVKYLAKEMLKRGYAFASAIKKAYPNHLRLSIHESFGEHKRRAAG</sequence>
<dbReference type="EMBL" id="JANJQO010001065">
    <property type="protein sequence ID" value="KAJ2972889.1"/>
    <property type="molecule type" value="Genomic_DNA"/>
</dbReference>
<dbReference type="Proteomes" id="UP001143910">
    <property type="component" value="Unassembled WGS sequence"/>
</dbReference>
<name>A0ACC1N1V4_9HYPO</name>
<gene>
    <name evidence="1" type="ORF">NQ176_g6901</name>
</gene>
<accession>A0ACC1N1V4</accession>
<evidence type="ECO:0000313" key="2">
    <source>
        <dbReference type="Proteomes" id="UP001143910"/>
    </source>
</evidence>
<reference evidence="1" key="1">
    <citation type="submission" date="2022-08" db="EMBL/GenBank/DDBJ databases">
        <title>Genome Sequence of Lecanicillium fungicola.</title>
        <authorList>
            <person name="Buettner E."/>
        </authorList>
    </citation>
    <scope>NUCLEOTIDE SEQUENCE</scope>
    <source>
        <strain evidence="1">Babe33</strain>
    </source>
</reference>
<organism evidence="1 2">
    <name type="scientific">Zarea fungicola</name>
    <dbReference type="NCBI Taxonomy" id="93591"/>
    <lineage>
        <taxon>Eukaryota</taxon>
        <taxon>Fungi</taxon>
        <taxon>Dikarya</taxon>
        <taxon>Ascomycota</taxon>
        <taxon>Pezizomycotina</taxon>
        <taxon>Sordariomycetes</taxon>
        <taxon>Hypocreomycetidae</taxon>
        <taxon>Hypocreales</taxon>
        <taxon>Cordycipitaceae</taxon>
        <taxon>Zarea</taxon>
    </lineage>
</organism>
<keyword evidence="2" id="KW-1185">Reference proteome</keyword>
<comment type="caution">
    <text evidence="1">The sequence shown here is derived from an EMBL/GenBank/DDBJ whole genome shotgun (WGS) entry which is preliminary data.</text>
</comment>
<protein>
    <submittedName>
        <fullName evidence="1">Uncharacterized protein</fullName>
    </submittedName>
</protein>
<proteinExistence type="predicted"/>